<dbReference type="AlphaFoldDB" id="A0A419VXG6"/>
<dbReference type="EMBL" id="RAPN01000003">
    <property type="protein sequence ID" value="RKD87917.1"/>
    <property type="molecule type" value="Genomic_DNA"/>
</dbReference>
<gene>
    <name evidence="3" type="ORF">BC643_3925</name>
</gene>
<keyword evidence="3" id="KW-0489">Methyltransferase</keyword>
<keyword evidence="4" id="KW-1185">Reference proteome</keyword>
<feature type="domain" description="Methyltransferase" evidence="2">
    <location>
        <begin position="41"/>
        <end position="136"/>
    </location>
</feature>
<dbReference type="InterPro" id="IPR029063">
    <property type="entry name" value="SAM-dependent_MTases_sf"/>
</dbReference>
<dbReference type="GO" id="GO:0032259">
    <property type="term" value="P:methylation"/>
    <property type="evidence" value="ECO:0007669"/>
    <property type="project" value="UniProtKB-KW"/>
</dbReference>
<dbReference type="Pfam" id="PF13649">
    <property type="entry name" value="Methyltransf_25"/>
    <property type="match status" value="1"/>
</dbReference>
<dbReference type="PANTHER" id="PTHR43861">
    <property type="entry name" value="TRANS-ACONITATE 2-METHYLTRANSFERASE-RELATED"/>
    <property type="match status" value="1"/>
</dbReference>
<dbReference type="Gene3D" id="3.40.50.150">
    <property type="entry name" value="Vaccinia Virus protein VP39"/>
    <property type="match status" value="1"/>
</dbReference>
<evidence type="ECO:0000313" key="4">
    <source>
        <dbReference type="Proteomes" id="UP000283387"/>
    </source>
</evidence>
<dbReference type="RefSeq" id="WP_120274932.1">
    <property type="nucleotide sequence ID" value="NZ_RAPN01000003.1"/>
</dbReference>
<dbReference type="Gene3D" id="2.20.25.110">
    <property type="entry name" value="S-adenosyl-L-methionine-dependent methyltransferases"/>
    <property type="match status" value="1"/>
</dbReference>
<dbReference type="SUPFAM" id="SSF53335">
    <property type="entry name" value="S-adenosyl-L-methionine-dependent methyltransferases"/>
    <property type="match status" value="1"/>
</dbReference>
<dbReference type="OrthoDB" id="9789123at2"/>
<dbReference type="GO" id="GO:0008168">
    <property type="term" value="F:methyltransferase activity"/>
    <property type="evidence" value="ECO:0007669"/>
    <property type="project" value="UniProtKB-KW"/>
</dbReference>
<protein>
    <submittedName>
        <fullName evidence="3">Methyltransferase family protein</fullName>
    </submittedName>
</protein>
<name>A0A419VXG6_9BACT</name>
<organism evidence="3 4">
    <name type="scientific">Mangrovibacterium diazotrophicum</name>
    <dbReference type="NCBI Taxonomy" id="1261403"/>
    <lineage>
        <taxon>Bacteria</taxon>
        <taxon>Pseudomonadati</taxon>
        <taxon>Bacteroidota</taxon>
        <taxon>Bacteroidia</taxon>
        <taxon>Marinilabiliales</taxon>
        <taxon>Prolixibacteraceae</taxon>
        <taxon>Mangrovibacterium</taxon>
    </lineage>
</organism>
<dbReference type="CDD" id="cd02440">
    <property type="entry name" value="AdoMet_MTases"/>
    <property type="match status" value="1"/>
</dbReference>
<evidence type="ECO:0000313" key="3">
    <source>
        <dbReference type="EMBL" id="RKD87917.1"/>
    </source>
</evidence>
<proteinExistence type="predicted"/>
<dbReference type="InterPro" id="IPR041698">
    <property type="entry name" value="Methyltransf_25"/>
</dbReference>
<sequence length="244" mass="27754">MGQEAFYNSIASYYEYIFPLSNQQVGFVQSEFDSLEEFFFLDVGCSTGQLANRLCQLGALGIGIDLNSSMIERARESHQAADLSFKVMDMMNINSNFTPGYFDALICFGNTLVHLDSVTQIRNFFQQSFQLLKPGGKLLFQILNYQYILGNKIEELPLIDNQYVRFERSYELPTPNQPKVNFKTKLFVKSENLVFENSAPLIPVQKNELEKLLLLAGFPKLHFYGGFDKKPCGDHLPLVVVAEV</sequence>
<dbReference type="Proteomes" id="UP000283387">
    <property type="component" value="Unassembled WGS sequence"/>
</dbReference>
<evidence type="ECO:0000259" key="2">
    <source>
        <dbReference type="Pfam" id="PF13649"/>
    </source>
</evidence>
<evidence type="ECO:0000256" key="1">
    <source>
        <dbReference type="ARBA" id="ARBA00022679"/>
    </source>
</evidence>
<reference evidence="3 4" key="1">
    <citation type="submission" date="2018-09" db="EMBL/GenBank/DDBJ databases">
        <title>Genomic Encyclopedia of Archaeal and Bacterial Type Strains, Phase II (KMG-II): from individual species to whole genera.</title>
        <authorList>
            <person name="Goeker M."/>
        </authorList>
    </citation>
    <scope>NUCLEOTIDE SEQUENCE [LARGE SCALE GENOMIC DNA]</scope>
    <source>
        <strain evidence="3 4">DSM 27148</strain>
    </source>
</reference>
<comment type="caution">
    <text evidence="3">The sequence shown here is derived from an EMBL/GenBank/DDBJ whole genome shotgun (WGS) entry which is preliminary data.</text>
</comment>
<accession>A0A419VXG6</accession>
<keyword evidence="1 3" id="KW-0808">Transferase</keyword>